<dbReference type="AlphaFoldDB" id="A0AB37A155"/>
<protein>
    <submittedName>
        <fullName evidence="2">Uncharacterized protein</fullName>
    </submittedName>
</protein>
<feature type="transmembrane region" description="Helical" evidence="1">
    <location>
        <begin position="6"/>
        <end position="26"/>
    </location>
</feature>
<proteinExistence type="predicted"/>
<name>A0AB37A155_9BACT</name>
<comment type="caution">
    <text evidence="2">The sequence shown here is derived from an EMBL/GenBank/DDBJ whole genome shotgun (WGS) entry which is preliminary data.</text>
</comment>
<reference evidence="2 3" key="1">
    <citation type="submission" date="2018-02" db="EMBL/GenBank/DDBJ databases">
        <title>Subsurface microbial communities from deep shales in Ohio and West Virginia, USA.</title>
        <authorList>
            <person name="Wrighton K."/>
        </authorList>
    </citation>
    <scope>NUCLEOTIDE SEQUENCE [LARGE SCALE GENOMIC DNA]</scope>
    <source>
        <strain evidence="2 3">MARC-MIP3H16</strain>
    </source>
</reference>
<dbReference type="EMBL" id="PTIW01000002">
    <property type="protein sequence ID" value="PPK62724.1"/>
    <property type="molecule type" value="Genomic_DNA"/>
</dbReference>
<gene>
    <name evidence="2" type="ORF">B0F89_102127</name>
</gene>
<keyword evidence="1" id="KW-0472">Membrane</keyword>
<keyword evidence="1" id="KW-1133">Transmembrane helix</keyword>
<dbReference type="Proteomes" id="UP000239861">
    <property type="component" value="Unassembled WGS sequence"/>
</dbReference>
<evidence type="ECO:0000313" key="2">
    <source>
        <dbReference type="EMBL" id="PPK62724.1"/>
    </source>
</evidence>
<evidence type="ECO:0000256" key="1">
    <source>
        <dbReference type="SAM" id="Phobius"/>
    </source>
</evidence>
<sequence length="32" mass="3737">MITEYSLLYMATASFHLAGLSTIFLLQRYRIL</sequence>
<evidence type="ECO:0000313" key="3">
    <source>
        <dbReference type="Proteomes" id="UP000239861"/>
    </source>
</evidence>
<organism evidence="2 3">
    <name type="scientific">Malaciobacter marinus</name>
    <dbReference type="NCBI Taxonomy" id="505249"/>
    <lineage>
        <taxon>Bacteria</taxon>
        <taxon>Pseudomonadati</taxon>
        <taxon>Campylobacterota</taxon>
        <taxon>Epsilonproteobacteria</taxon>
        <taxon>Campylobacterales</taxon>
        <taxon>Arcobacteraceae</taxon>
        <taxon>Malaciobacter</taxon>
    </lineage>
</organism>
<keyword evidence="1" id="KW-0812">Transmembrane</keyword>
<accession>A0AB37A155</accession>